<keyword evidence="4" id="KW-0804">Transcription</keyword>
<dbReference type="InterPro" id="IPR013249">
    <property type="entry name" value="RNA_pol_sigma70_r4_t2"/>
</dbReference>
<gene>
    <name evidence="6" type="ORF">DRW41_18775</name>
</gene>
<dbReference type="NCBIfam" id="TIGR02937">
    <property type="entry name" value="sigma70-ECF"/>
    <property type="match status" value="1"/>
</dbReference>
<organism evidence="6 7">
    <name type="scientific">Neobacillus piezotolerans</name>
    <dbReference type="NCBI Taxonomy" id="2259171"/>
    <lineage>
        <taxon>Bacteria</taxon>
        <taxon>Bacillati</taxon>
        <taxon>Bacillota</taxon>
        <taxon>Bacilli</taxon>
        <taxon>Bacillales</taxon>
        <taxon>Bacillaceae</taxon>
        <taxon>Neobacillus</taxon>
    </lineage>
</organism>
<keyword evidence="2" id="KW-0731">Sigma factor</keyword>
<evidence type="ECO:0000256" key="3">
    <source>
        <dbReference type="ARBA" id="ARBA00023125"/>
    </source>
</evidence>
<feature type="domain" description="RNA polymerase sigma factor 70 region 4 type 2" evidence="5">
    <location>
        <begin position="107"/>
        <end position="158"/>
    </location>
</feature>
<evidence type="ECO:0000256" key="1">
    <source>
        <dbReference type="ARBA" id="ARBA00023015"/>
    </source>
</evidence>
<keyword evidence="1" id="KW-0805">Transcription regulation</keyword>
<dbReference type="InterPro" id="IPR039425">
    <property type="entry name" value="RNA_pol_sigma-70-like"/>
</dbReference>
<dbReference type="SUPFAM" id="SSF88659">
    <property type="entry name" value="Sigma3 and sigma4 domains of RNA polymerase sigma factors"/>
    <property type="match status" value="1"/>
</dbReference>
<protein>
    <submittedName>
        <fullName evidence="6">RNA polymerase subunit sigma</fullName>
    </submittedName>
</protein>
<dbReference type="Pfam" id="PF08281">
    <property type="entry name" value="Sigma70_r4_2"/>
    <property type="match status" value="1"/>
</dbReference>
<dbReference type="GO" id="GO:0016987">
    <property type="term" value="F:sigma factor activity"/>
    <property type="evidence" value="ECO:0007669"/>
    <property type="project" value="UniProtKB-KW"/>
</dbReference>
<name>A0A3D8GM09_9BACI</name>
<keyword evidence="7" id="KW-1185">Reference proteome</keyword>
<reference evidence="6 7" key="1">
    <citation type="submission" date="2018-07" db="EMBL/GenBank/DDBJ databases">
        <title>Bacillus sp. YLB-04 draft genome sequence.</title>
        <authorList>
            <person name="Yu L."/>
            <person name="Tang X."/>
        </authorList>
    </citation>
    <scope>NUCLEOTIDE SEQUENCE [LARGE SCALE GENOMIC DNA]</scope>
    <source>
        <strain evidence="6 7">YLB-04</strain>
    </source>
</reference>
<keyword evidence="3" id="KW-0238">DNA-binding</keyword>
<accession>A0A3D8GM09</accession>
<sequence length="228" mass="26035">MVASKNTPAEEKIIAENEEEQLKGLCDSLQKYCRFLARNKWEADDLFQTAVMKGIEHYPPSRLSAPLLKKIAYHHWIDLARKGRNEIVGVPAETPEKEHEPNKRLDAVNLLLEKLTPKQAVMFLLKEGFRYQASEIAELLDTTEMAVKAILHRAKNRLEKERHLHAVAPLQPDEDRELMEELFSEALNKGDPAVLLKNLHKIASLAEVRKLAPQKHSRSSLEFYCVAA</sequence>
<dbReference type="InterPro" id="IPR013324">
    <property type="entry name" value="RNA_pol_sigma_r3/r4-like"/>
</dbReference>
<dbReference type="OrthoDB" id="2381154at2"/>
<dbReference type="GO" id="GO:0003677">
    <property type="term" value="F:DNA binding"/>
    <property type="evidence" value="ECO:0007669"/>
    <property type="project" value="UniProtKB-KW"/>
</dbReference>
<evidence type="ECO:0000259" key="5">
    <source>
        <dbReference type="Pfam" id="PF08281"/>
    </source>
</evidence>
<dbReference type="InterPro" id="IPR036388">
    <property type="entry name" value="WH-like_DNA-bd_sf"/>
</dbReference>
<dbReference type="RefSeq" id="WP_115453565.1">
    <property type="nucleotide sequence ID" value="NZ_QNQT01000011.1"/>
</dbReference>
<dbReference type="AlphaFoldDB" id="A0A3D8GM09"/>
<evidence type="ECO:0000256" key="4">
    <source>
        <dbReference type="ARBA" id="ARBA00023163"/>
    </source>
</evidence>
<dbReference type="Gene3D" id="1.10.10.10">
    <property type="entry name" value="Winged helix-like DNA-binding domain superfamily/Winged helix DNA-binding domain"/>
    <property type="match status" value="1"/>
</dbReference>
<dbReference type="PANTHER" id="PTHR43133">
    <property type="entry name" value="RNA POLYMERASE ECF-TYPE SIGMA FACTO"/>
    <property type="match status" value="1"/>
</dbReference>
<comment type="caution">
    <text evidence="6">The sequence shown here is derived from an EMBL/GenBank/DDBJ whole genome shotgun (WGS) entry which is preliminary data.</text>
</comment>
<dbReference type="GO" id="GO:0006352">
    <property type="term" value="P:DNA-templated transcription initiation"/>
    <property type="evidence" value="ECO:0007669"/>
    <property type="project" value="InterPro"/>
</dbReference>
<proteinExistence type="predicted"/>
<dbReference type="EMBL" id="QNQT01000011">
    <property type="protein sequence ID" value="RDU35327.1"/>
    <property type="molecule type" value="Genomic_DNA"/>
</dbReference>
<evidence type="ECO:0000256" key="2">
    <source>
        <dbReference type="ARBA" id="ARBA00023082"/>
    </source>
</evidence>
<dbReference type="Proteomes" id="UP000257144">
    <property type="component" value="Unassembled WGS sequence"/>
</dbReference>
<dbReference type="InterPro" id="IPR014284">
    <property type="entry name" value="RNA_pol_sigma-70_dom"/>
</dbReference>
<evidence type="ECO:0000313" key="7">
    <source>
        <dbReference type="Proteomes" id="UP000257144"/>
    </source>
</evidence>
<evidence type="ECO:0000313" key="6">
    <source>
        <dbReference type="EMBL" id="RDU35327.1"/>
    </source>
</evidence>
<dbReference type="PANTHER" id="PTHR43133:SF8">
    <property type="entry name" value="RNA POLYMERASE SIGMA FACTOR HI_1459-RELATED"/>
    <property type="match status" value="1"/>
</dbReference>